<evidence type="ECO:0000313" key="2">
    <source>
        <dbReference type="EMBL" id="VGO12673.1"/>
    </source>
</evidence>
<dbReference type="AlphaFoldDB" id="A0A6C2TYI6"/>
<reference evidence="2 3" key="1">
    <citation type="submission" date="2019-04" db="EMBL/GenBank/DDBJ databases">
        <authorList>
            <person name="Van Vliet M D."/>
        </authorList>
    </citation>
    <scope>NUCLEOTIDE SEQUENCE [LARGE SCALE GENOMIC DNA]</scope>
    <source>
        <strain evidence="2 3">F1</strain>
    </source>
</reference>
<dbReference type="PANTHER" id="PTHR36848">
    <property type="entry name" value="DNA-BINDING PROTEIN (PUTATIVE SECRETED PROTEIN)-RELATED"/>
    <property type="match status" value="1"/>
</dbReference>
<dbReference type="InterPro" id="IPR053161">
    <property type="entry name" value="Ulvan_degrading_GH"/>
</dbReference>
<dbReference type="RefSeq" id="WP_168442017.1">
    <property type="nucleotide sequence ID" value="NZ_CAAHFG010000001.1"/>
</dbReference>
<sequence>MLLLCLLARNGLADMQQEFINPPLKYATRPLWFWANTPVTVEGVQEQLEAARDQSGYGGFGILPFNPPRQKGFKPDYLSDDYFEVYGAVLAKAKELGMTMCLYDEFGFPSGSAGGRHGDGVARFKNKYPQHTIKRLDKVEKELTGPAQYAAAIPQTGRLMSVVAMETTTKKRVNLTDQVKNGRIEWSAPNGSWKVMSFMCVPTENYLVDYLDPEACQLFVNMTHEAYYKRFKEYFGTTIDGTFFDEPTIYHENGRVWTGAFNEKFEGEHGFDPAPYYPALWYDIGPDTQAARNALFGFRAELYAKGFPKVIQAWSEKHGIVSTGHQDQEEVVNQTGISGDLMLSFKYQDSPGIDKIGGRPAERVYKVVSSAAYNWDKALVMSETYGAMGDISWDQVYHVAMEQYTKGINQLIPHAVWYDDNKVTYKPEFSWRHSKYAEGLPQYNKYMGRLNLLLQNHGRHVADIAVLYPVKTMQGGHYLDSPVRAYWGGVEIPELDYVEVGELLATDLCRDYTFLHPEALNEKCAVEGDALKLSNPINYEHYKVMIIPGHTTIEWANLKKIKAFYDQGGKVIATGTLPYKSAEFGHDEDVVATIRSMFPGAPLGRVEPLFSASTSWSGHGPELAFDGSEQTRWNSKDGESENQWLEFSFEQELPVNQVDVLEMFDRVSSYRVQYMKGGQWVDWVSGQKLGKKTHKLEQVVTSKVRLCMDTTNGAKSVSVAEFSVTLDGKAPVRAVAVPAITSTNSKGGKAVFLKTPTAQNLRETLDAMVDTYDVEFEAGQELRYIHKVKDGKEIFFFANLNKQAIHSWVELRGTLTPELWNPHTGAIQPADFSHAKKGAENITRVKIELDRIQSVFVVADAK</sequence>
<keyword evidence="3" id="KW-1185">Reference proteome</keyword>
<accession>A0A6C2TYI6</accession>
<dbReference type="PANTHER" id="PTHR36848:SF2">
    <property type="entry name" value="SECRETED PROTEIN"/>
    <property type="match status" value="1"/>
</dbReference>
<dbReference type="Gene3D" id="2.60.120.260">
    <property type="entry name" value="Galactose-binding domain-like"/>
    <property type="match status" value="1"/>
</dbReference>
<gene>
    <name evidence="2" type="ORF">PDESU_01226</name>
</gene>
<dbReference type="EMBL" id="CAAHFG010000001">
    <property type="protein sequence ID" value="VGO12673.1"/>
    <property type="molecule type" value="Genomic_DNA"/>
</dbReference>
<evidence type="ECO:0000259" key="1">
    <source>
        <dbReference type="PROSITE" id="PS50022"/>
    </source>
</evidence>
<dbReference type="Proteomes" id="UP000366872">
    <property type="component" value="Unassembled WGS sequence"/>
</dbReference>
<proteinExistence type="predicted"/>
<dbReference type="PROSITE" id="PS50022">
    <property type="entry name" value="FA58C_3"/>
    <property type="match status" value="1"/>
</dbReference>
<organism evidence="2 3">
    <name type="scientific">Pontiella desulfatans</name>
    <dbReference type="NCBI Taxonomy" id="2750659"/>
    <lineage>
        <taxon>Bacteria</taxon>
        <taxon>Pseudomonadati</taxon>
        <taxon>Kiritimatiellota</taxon>
        <taxon>Kiritimatiellia</taxon>
        <taxon>Kiritimatiellales</taxon>
        <taxon>Pontiellaceae</taxon>
        <taxon>Pontiella</taxon>
    </lineage>
</organism>
<evidence type="ECO:0000313" key="3">
    <source>
        <dbReference type="Proteomes" id="UP000366872"/>
    </source>
</evidence>
<feature type="domain" description="F5/8 type C" evidence="1">
    <location>
        <begin position="591"/>
        <end position="683"/>
    </location>
</feature>
<dbReference type="InterPro" id="IPR008979">
    <property type="entry name" value="Galactose-bd-like_sf"/>
</dbReference>
<dbReference type="SUPFAM" id="SSF49785">
    <property type="entry name" value="Galactose-binding domain-like"/>
    <property type="match status" value="1"/>
</dbReference>
<dbReference type="Pfam" id="PF17132">
    <property type="entry name" value="Glyco_hydro_106"/>
    <property type="match status" value="1"/>
</dbReference>
<dbReference type="InterPro" id="IPR000421">
    <property type="entry name" value="FA58C"/>
</dbReference>
<protein>
    <recommendedName>
        <fullName evidence="1">F5/8 type C domain-containing protein</fullName>
    </recommendedName>
</protein>
<dbReference type="Pfam" id="PF00754">
    <property type="entry name" value="F5_F8_type_C"/>
    <property type="match status" value="1"/>
</dbReference>
<name>A0A6C2TYI6_PONDE</name>